<evidence type="ECO:0000313" key="2">
    <source>
        <dbReference type="EMBL" id="WOQ69937.1"/>
    </source>
</evidence>
<gene>
    <name evidence="2" type="ORF">RYJ27_01470</name>
</gene>
<reference evidence="2 3" key="1">
    <citation type="submission" date="2023-10" db="EMBL/GenBank/DDBJ databases">
        <title>Y20.</title>
        <authorList>
            <person name="Zhang G."/>
            <person name="Ding Y."/>
        </authorList>
    </citation>
    <scope>NUCLEOTIDE SEQUENCE [LARGE SCALE GENOMIC DNA]</scope>
    <source>
        <strain evidence="2 3">Y20</strain>
    </source>
</reference>
<dbReference type="EMBL" id="CP137080">
    <property type="protein sequence ID" value="WOQ69937.1"/>
    <property type="molecule type" value="Genomic_DNA"/>
</dbReference>
<evidence type="ECO:0000259" key="1">
    <source>
        <dbReference type="Pfam" id="PF12146"/>
    </source>
</evidence>
<feature type="domain" description="Serine aminopeptidase S33" evidence="1">
    <location>
        <begin position="22"/>
        <end position="265"/>
    </location>
</feature>
<dbReference type="InterPro" id="IPR051044">
    <property type="entry name" value="MAG_DAG_Lipase"/>
</dbReference>
<dbReference type="SUPFAM" id="SSF53474">
    <property type="entry name" value="alpha/beta-Hydrolases"/>
    <property type="match status" value="1"/>
</dbReference>
<keyword evidence="2" id="KW-0378">Hydrolase</keyword>
<dbReference type="InterPro" id="IPR022742">
    <property type="entry name" value="Hydrolase_4"/>
</dbReference>
<dbReference type="Proteomes" id="UP001329313">
    <property type="component" value="Chromosome"/>
</dbReference>
<proteinExistence type="predicted"/>
<name>A0AAU0MHJ5_9MICO</name>
<dbReference type="KEGG" id="mliy:RYJ27_01470"/>
<accession>A0AAU0MHJ5</accession>
<dbReference type="Gene3D" id="3.40.50.1820">
    <property type="entry name" value="alpha/beta hydrolase"/>
    <property type="match status" value="1"/>
</dbReference>
<dbReference type="AlphaFoldDB" id="A0AAU0MHJ5"/>
<dbReference type="PANTHER" id="PTHR11614">
    <property type="entry name" value="PHOSPHOLIPASE-RELATED"/>
    <property type="match status" value="1"/>
</dbReference>
<evidence type="ECO:0000313" key="3">
    <source>
        <dbReference type="Proteomes" id="UP001329313"/>
    </source>
</evidence>
<keyword evidence="3" id="KW-1185">Reference proteome</keyword>
<dbReference type="Pfam" id="PF12146">
    <property type="entry name" value="Hydrolase_4"/>
    <property type="match status" value="1"/>
</dbReference>
<dbReference type="RefSeq" id="WP_330171031.1">
    <property type="nucleotide sequence ID" value="NZ_CP137080.1"/>
</dbReference>
<sequence>MPEFIDAHGIAIVYDVHPARPPMRGVVQLLHGVGEHAGRYGELVEALTGAGFTVYADDHRGHGRTGMGHHGDAARLGRLGPGGLPAALEAVWQLSRLIRLENPEAPVVLLGHSWGSFLAQMLLDRHPDAYDGLVLSGSALRWPGSLNAGDLNAPWKDEDPTGLAWLSSDPAVGRAFADDPLTTSEPLRKLFGVVDAARLFGRPRRGLRGRRAGRDIPILLMVGRDDTVGGPASVHRLARAYRERSGFDDITTLVYPHARHEIFNEVTAIREQVRADLLAWLDRRFPVVDAALG</sequence>
<protein>
    <submittedName>
        <fullName evidence="2">Alpha/beta hydrolase</fullName>
    </submittedName>
</protein>
<dbReference type="GO" id="GO:0016787">
    <property type="term" value="F:hydrolase activity"/>
    <property type="evidence" value="ECO:0007669"/>
    <property type="project" value="UniProtKB-KW"/>
</dbReference>
<organism evidence="2 3">
    <name type="scientific">Microbacterium limosum</name>
    <dbReference type="NCBI Taxonomy" id="3079935"/>
    <lineage>
        <taxon>Bacteria</taxon>
        <taxon>Bacillati</taxon>
        <taxon>Actinomycetota</taxon>
        <taxon>Actinomycetes</taxon>
        <taxon>Micrococcales</taxon>
        <taxon>Microbacteriaceae</taxon>
        <taxon>Microbacterium</taxon>
    </lineage>
</organism>
<dbReference type="InterPro" id="IPR029058">
    <property type="entry name" value="AB_hydrolase_fold"/>
</dbReference>